<dbReference type="Pfam" id="PF01497">
    <property type="entry name" value="Peripla_BP_2"/>
    <property type="match status" value="1"/>
</dbReference>
<proteinExistence type="predicted"/>
<organism evidence="3 4">
    <name type="scientific">Pusillimonas noertemannii</name>
    <dbReference type="NCBI Taxonomy" id="305977"/>
    <lineage>
        <taxon>Bacteria</taxon>
        <taxon>Pseudomonadati</taxon>
        <taxon>Pseudomonadota</taxon>
        <taxon>Betaproteobacteria</taxon>
        <taxon>Burkholderiales</taxon>
        <taxon>Alcaligenaceae</taxon>
        <taxon>Pusillimonas</taxon>
    </lineage>
</organism>
<keyword evidence="1" id="KW-0732">Signal</keyword>
<evidence type="ECO:0000313" key="3">
    <source>
        <dbReference type="EMBL" id="PVY62433.1"/>
    </source>
</evidence>
<dbReference type="Proteomes" id="UP000246145">
    <property type="component" value="Unassembled WGS sequence"/>
</dbReference>
<dbReference type="AlphaFoldDB" id="A0A2U1CN37"/>
<evidence type="ECO:0000256" key="1">
    <source>
        <dbReference type="SAM" id="SignalP"/>
    </source>
</evidence>
<gene>
    <name evidence="3" type="ORF">C7440_1927</name>
</gene>
<protein>
    <submittedName>
        <fullName evidence="3">Iron complex transport system substrate-binding protein/vitamin B12 transport system substrate-binding protein</fullName>
    </submittedName>
</protein>
<dbReference type="Gene3D" id="3.40.50.1980">
    <property type="entry name" value="Nitrogenase molybdenum iron protein domain"/>
    <property type="match status" value="2"/>
</dbReference>
<feature type="domain" description="Fe/B12 periplasmic-binding" evidence="2">
    <location>
        <begin position="44"/>
        <end position="299"/>
    </location>
</feature>
<feature type="chain" id="PRO_5015763062" evidence="1">
    <location>
        <begin position="37"/>
        <end position="300"/>
    </location>
</feature>
<reference evidence="3 4" key="1">
    <citation type="submission" date="2018-04" db="EMBL/GenBank/DDBJ databases">
        <title>Genomic Encyclopedia of Type Strains, Phase IV (KMG-IV): sequencing the most valuable type-strain genomes for metagenomic binning, comparative biology and taxonomic classification.</title>
        <authorList>
            <person name="Goeker M."/>
        </authorList>
    </citation>
    <scope>NUCLEOTIDE SEQUENCE [LARGE SCALE GENOMIC DNA]</scope>
    <source>
        <strain evidence="3 4">DSM 10065</strain>
    </source>
</reference>
<evidence type="ECO:0000259" key="2">
    <source>
        <dbReference type="PROSITE" id="PS50983"/>
    </source>
</evidence>
<dbReference type="PANTHER" id="PTHR30535:SF34">
    <property type="entry name" value="MOLYBDATE-BINDING PROTEIN MOLA"/>
    <property type="match status" value="1"/>
</dbReference>
<dbReference type="GO" id="GO:0071281">
    <property type="term" value="P:cellular response to iron ion"/>
    <property type="evidence" value="ECO:0007669"/>
    <property type="project" value="TreeGrafter"/>
</dbReference>
<evidence type="ECO:0000313" key="4">
    <source>
        <dbReference type="Proteomes" id="UP000246145"/>
    </source>
</evidence>
<dbReference type="SUPFAM" id="SSF53807">
    <property type="entry name" value="Helical backbone' metal receptor"/>
    <property type="match status" value="1"/>
</dbReference>
<dbReference type="EMBL" id="QEKO01000002">
    <property type="protein sequence ID" value="PVY62433.1"/>
    <property type="molecule type" value="Genomic_DNA"/>
</dbReference>
<accession>A0A2U1CN37</accession>
<keyword evidence="4" id="KW-1185">Reference proteome</keyword>
<dbReference type="STRING" id="1231391.GCA_000308195_02514"/>
<dbReference type="InterPro" id="IPR050902">
    <property type="entry name" value="ABC_Transporter_SBP"/>
</dbReference>
<comment type="caution">
    <text evidence="3">The sequence shown here is derived from an EMBL/GenBank/DDBJ whole genome shotgun (WGS) entry which is preliminary data.</text>
</comment>
<dbReference type="PROSITE" id="PS50983">
    <property type="entry name" value="FE_B12_PBP"/>
    <property type="match status" value="1"/>
</dbReference>
<sequence>MPPAGRLSRLGCGRLLQRAAKLLTAVCLLAGLPAWAQGADLPSRVVTLAPHITEMVFAAGAGERLVGTVASSNYPAAARALPKVGDGVASINAEMLARLAPDLVLAWHDSGAVKAVAPLLESLRIDVEFLAPARLDDIPGQIEHLGKRLGTTGQAGRAAAALRGELRGLRSRYAHRPPVSVFIAIGHSPIYAVGKDMLLNDALQACGGVNIFQDGPLAALPIGVERILAERPDVILAAAATPQDERRTREQWASLGLAPETGTHVYGIDPDTLFRPGPRLIEATGGLCEKLERARKGTGR</sequence>
<dbReference type="InterPro" id="IPR002491">
    <property type="entry name" value="ABC_transptr_periplasmic_BD"/>
</dbReference>
<feature type="signal peptide" evidence="1">
    <location>
        <begin position="1"/>
        <end position="36"/>
    </location>
</feature>
<dbReference type="PANTHER" id="PTHR30535">
    <property type="entry name" value="VITAMIN B12-BINDING PROTEIN"/>
    <property type="match status" value="1"/>
</dbReference>
<name>A0A2U1CN37_9BURK</name>